<evidence type="ECO:0000313" key="2">
    <source>
        <dbReference type="Proteomes" id="UP000275267"/>
    </source>
</evidence>
<proteinExistence type="predicted"/>
<comment type="caution">
    <text evidence="1">The sequence shown here is derived from an EMBL/GenBank/DDBJ whole genome shotgun (WGS) entry which is preliminary data.</text>
</comment>
<gene>
    <name evidence="1" type="ORF">C2845_PM13G19790</name>
</gene>
<dbReference type="OrthoDB" id="1700506at2759"/>
<name>A0A3L6RG50_PANMI</name>
<protein>
    <submittedName>
        <fullName evidence="1">Uncharacterized protein</fullName>
    </submittedName>
</protein>
<evidence type="ECO:0000313" key="1">
    <source>
        <dbReference type="EMBL" id="RLN03567.1"/>
    </source>
</evidence>
<reference evidence="2" key="1">
    <citation type="journal article" date="2019" name="Nat. Commun.">
        <title>The genome of broomcorn millet.</title>
        <authorList>
            <person name="Zou C."/>
            <person name="Miki D."/>
            <person name="Li D."/>
            <person name="Tang Q."/>
            <person name="Xiao L."/>
            <person name="Rajput S."/>
            <person name="Deng P."/>
            <person name="Jia W."/>
            <person name="Huang R."/>
            <person name="Zhang M."/>
            <person name="Sun Y."/>
            <person name="Hu J."/>
            <person name="Fu X."/>
            <person name="Schnable P.S."/>
            <person name="Li F."/>
            <person name="Zhang H."/>
            <person name="Feng B."/>
            <person name="Zhu X."/>
            <person name="Liu R."/>
            <person name="Schnable J.C."/>
            <person name="Zhu J.-K."/>
            <person name="Zhang H."/>
        </authorList>
    </citation>
    <scope>NUCLEOTIDE SEQUENCE [LARGE SCALE GENOMIC DNA]</scope>
</reference>
<dbReference type="Proteomes" id="UP000275267">
    <property type="component" value="Unassembled WGS sequence"/>
</dbReference>
<dbReference type="EMBL" id="PQIB02000008">
    <property type="protein sequence ID" value="RLN03567.1"/>
    <property type="molecule type" value="Genomic_DNA"/>
</dbReference>
<dbReference type="AlphaFoldDB" id="A0A3L6RG50"/>
<dbReference type="STRING" id="4540.A0A3L6RG50"/>
<sequence length="110" mass="12350">MAASVEPTHLARLDPSSAQMQAFMNGTRAYLPSSPSRIPRRSDRGFTALVSSHAWDEDDDDEQDWRELYGSHLQLEVEPAAHDPRDEGTADAWVKRNPSLIRLTGKHPLN</sequence>
<keyword evidence="2" id="KW-1185">Reference proteome</keyword>
<organism evidence="1 2">
    <name type="scientific">Panicum miliaceum</name>
    <name type="common">Proso millet</name>
    <name type="synonym">Broomcorn millet</name>
    <dbReference type="NCBI Taxonomy" id="4540"/>
    <lineage>
        <taxon>Eukaryota</taxon>
        <taxon>Viridiplantae</taxon>
        <taxon>Streptophyta</taxon>
        <taxon>Embryophyta</taxon>
        <taxon>Tracheophyta</taxon>
        <taxon>Spermatophyta</taxon>
        <taxon>Magnoliopsida</taxon>
        <taxon>Liliopsida</taxon>
        <taxon>Poales</taxon>
        <taxon>Poaceae</taxon>
        <taxon>PACMAD clade</taxon>
        <taxon>Panicoideae</taxon>
        <taxon>Panicodae</taxon>
        <taxon>Paniceae</taxon>
        <taxon>Panicinae</taxon>
        <taxon>Panicum</taxon>
        <taxon>Panicum sect. Panicum</taxon>
    </lineage>
</organism>
<accession>A0A3L6RG50</accession>